<evidence type="ECO:0000313" key="1">
    <source>
        <dbReference type="EMBL" id="MBD2615883.1"/>
    </source>
</evidence>
<name>A0ABR8HLA1_NOSPU</name>
<keyword evidence="2" id="KW-1185">Reference proteome</keyword>
<protein>
    <submittedName>
        <fullName evidence="1">Uncharacterized protein</fullName>
    </submittedName>
</protein>
<sequence>MKQKSHHSAYATKIKKLVETAKQLRTENFRLALPITRLTSIKSLCQDQVAAEQFAFYLSKQVQQQINNADCASHLSTEEWEQHKTLIANAITQMERYLETPSPDGKQSLCQLLRQIDELQGDDYRNVPWATVHFVNSGELLKLEYAIRCFVEQDFPYYAYKLAREFLEGYKPQYGTGLIPESVPMLLEVAEFWCQYYFGQNLSQKFPNLIYST</sequence>
<reference evidence="1 2" key="1">
    <citation type="journal article" date="2020" name="ISME J.">
        <title>Comparative genomics reveals insights into cyanobacterial evolution and habitat adaptation.</title>
        <authorList>
            <person name="Chen M.Y."/>
            <person name="Teng W.K."/>
            <person name="Zhao L."/>
            <person name="Hu C.X."/>
            <person name="Zhou Y.K."/>
            <person name="Han B.P."/>
            <person name="Song L.R."/>
            <person name="Shu W.S."/>
        </authorList>
    </citation>
    <scope>NUCLEOTIDE SEQUENCE [LARGE SCALE GENOMIC DNA]</scope>
    <source>
        <strain evidence="1 2">FACHB-252</strain>
    </source>
</reference>
<dbReference type="EMBL" id="JACJTC010000033">
    <property type="protein sequence ID" value="MBD2615883.1"/>
    <property type="molecule type" value="Genomic_DNA"/>
</dbReference>
<evidence type="ECO:0000313" key="2">
    <source>
        <dbReference type="Proteomes" id="UP000606396"/>
    </source>
</evidence>
<dbReference type="Proteomes" id="UP000606396">
    <property type="component" value="Unassembled WGS sequence"/>
</dbReference>
<organism evidence="1 2">
    <name type="scientific">Nostoc punctiforme FACHB-252</name>
    <dbReference type="NCBI Taxonomy" id="1357509"/>
    <lineage>
        <taxon>Bacteria</taxon>
        <taxon>Bacillati</taxon>
        <taxon>Cyanobacteriota</taxon>
        <taxon>Cyanophyceae</taxon>
        <taxon>Nostocales</taxon>
        <taxon>Nostocaceae</taxon>
        <taxon>Nostoc</taxon>
    </lineage>
</organism>
<proteinExistence type="predicted"/>
<gene>
    <name evidence="1" type="ORF">H6G94_32325</name>
</gene>
<dbReference type="RefSeq" id="WP_190952425.1">
    <property type="nucleotide sequence ID" value="NZ_JACJTC010000033.1"/>
</dbReference>
<comment type="caution">
    <text evidence="1">The sequence shown here is derived from an EMBL/GenBank/DDBJ whole genome shotgun (WGS) entry which is preliminary data.</text>
</comment>
<accession>A0ABR8HLA1</accession>